<evidence type="ECO:0000259" key="13">
    <source>
        <dbReference type="Pfam" id="PF02874"/>
    </source>
</evidence>
<feature type="domain" description="ATPase F1/V1/A1 complex alpha/beta subunit N-terminal" evidence="13">
    <location>
        <begin position="15"/>
        <end position="76"/>
    </location>
</feature>
<dbReference type="Pfam" id="PF02874">
    <property type="entry name" value="ATP-synt_ab_N"/>
    <property type="match status" value="1"/>
</dbReference>
<dbReference type="InterPro" id="IPR004100">
    <property type="entry name" value="ATPase_F1/V1/A1_a/bsu_N"/>
</dbReference>
<dbReference type="GO" id="GO:0005886">
    <property type="term" value="C:plasma membrane"/>
    <property type="evidence" value="ECO:0007669"/>
    <property type="project" value="UniProtKB-SubCell"/>
</dbReference>
<dbReference type="NCBIfam" id="NF003220">
    <property type="entry name" value="PRK04192.1"/>
    <property type="match status" value="1"/>
</dbReference>
<evidence type="ECO:0000256" key="10">
    <source>
        <dbReference type="ARBA" id="ARBA00023310"/>
    </source>
</evidence>
<dbReference type="PANTHER" id="PTHR43607:SF1">
    <property type="entry name" value="H(+)-TRANSPORTING TWO-SECTOR ATPASE"/>
    <property type="match status" value="1"/>
</dbReference>
<comment type="catalytic activity">
    <reaction evidence="11">
        <text>ATP + H2O + 4 H(+)(in) = ADP + phosphate + 5 H(+)(out)</text>
        <dbReference type="Rhea" id="RHEA:57720"/>
        <dbReference type="ChEBI" id="CHEBI:15377"/>
        <dbReference type="ChEBI" id="CHEBI:15378"/>
        <dbReference type="ChEBI" id="CHEBI:30616"/>
        <dbReference type="ChEBI" id="CHEBI:43474"/>
        <dbReference type="ChEBI" id="CHEBI:456216"/>
        <dbReference type="EC" id="7.1.2.2"/>
    </reaction>
</comment>
<dbReference type="Gene3D" id="1.10.1140.10">
    <property type="entry name" value="Bovine Mitochondrial F1-atpase, Atp Synthase Beta Chain, Chain D, domain 3"/>
    <property type="match status" value="1"/>
</dbReference>
<evidence type="ECO:0000256" key="11">
    <source>
        <dbReference type="HAMAP-Rule" id="MF_00309"/>
    </source>
</evidence>
<evidence type="ECO:0000256" key="8">
    <source>
        <dbReference type="ARBA" id="ARBA00023065"/>
    </source>
</evidence>
<keyword evidence="9 11" id="KW-0472">Membrane</keyword>
<dbReference type="SUPFAM" id="SSF47917">
    <property type="entry name" value="C-terminal domain of alpha and beta subunits of F1 ATP synthase"/>
    <property type="match status" value="1"/>
</dbReference>
<comment type="caution">
    <text evidence="16">The sequence shown here is derived from an EMBL/GenBank/DDBJ whole genome shotgun (WGS) entry which is preliminary data.</text>
</comment>
<evidence type="ECO:0000259" key="12">
    <source>
        <dbReference type="Pfam" id="PF00006"/>
    </source>
</evidence>
<organism evidence="16 17">
    <name type="scientific">Halolamina salifodinae</name>
    <dbReference type="NCBI Taxonomy" id="1202767"/>
    <lineage>
        <taxon>Archaea</taxon>
        <taxon>Methanobacteriati</taxon>
        <taxon>Methanobacteriota</taxon>
        <taxon>Stenosarchaea group</taxon>
        <taxon>Halobacteria</taxon>
        <taxon>Halobacteriales</taxon>
        <taxon>Haloferacaceae</taxon>
    </lineage>
</organism>
<evidence type="ECO:0000259" key="15">
    <source>
        <dbReference type="Pfam" id="PF22919"/>
    </source>
</evidence>
<dbReference type="Gene3D" id="2.40.50.100">
    <property type="match status" value="1"/>
</dbReference>
<dbReference type="GO" id="GO:0042777">
    <property type="term" value="P:proton motive force-driven plasma membrane ATP synthesis"/>
    <property type="evidence" value="ECO:0007669"/>
    <property type="project" value="UniProtKB-UniRule"/>
</dbReference>
<dbReference type="Gene3D" id="3.40.50.300">
    <property type="entry name" value="P-loop containing nucleotide triphosphate hydrolases"/>
    <property type="match status" value="1"/>
</dbReference>
<dbReference type="SUPFAM" id="SSF50615">
    <property type="entry name" value="N-terminal domain of alpha and beta subunits of F1 ATP synthase"/>
    <property type="match status" value="1"/>
</dbReference>
<evidence type="ECO:0000256" key="9">
    <source>
        <dbReference type="ARBA" id="ARBA00023136"/>
    </source>
</evidence>
<name>A0A8T4GTF9_9EURY</name>
<dbReference type="Pfam" id="PF22919">
    <property type="entry name" value="ATP-synt_VA_C"/>
    <property type="match status" value="1"/>
</dbReference>
<dbReference type="InterPro" id="IPR031686">
    <property type="entry name" value="ATP-synth_a_Xtn"/>
</dbReference>
<dbReference type="InterPro" id="IPR022878">
    <property type="entry name" value="V-ATPase_asu"/>
</dbReference>
<keyword evidence="6 11" id="KW-0067">ATP-binding</keyword>
<dbReference type="GO" id="GO:0005524">
    <property type="term" value="F:ATP binding"/>
    <property type="evidence" value="ECO:0007669"/>
    <property type="project" value="UniProtKB-UniRule"/>
</dbReference>
<dbReference type="Proteomes" id="UP000823736">
    <property type="component" value="Unassembled WGS sequence"/>
</dbReference>
<dbReference type="Pfam" id="PF16886">
    <property type="entry name" value="ATP-synt_ab_Xtn"/>
    <property type="match status" value="1"/>
</dbReference>
<comment type="similarity">
    <text evidence="1 11">Belongs to the ATPase alpha/beta chains family.</text>
</comment>
<dbReference type="EMBL" id="JAGGLC010000001">
    <property type="protein sequence ID" value="MBP1986381.1"/>
    <property type="molecule type" value="Genomic_DNA"/>
</dbReference>
<dbReference type="OrthoDB" id="115235at2157"/>
<dbReference type="InterPro" id="IPR020003">
    <property type="entry name" value="ATPase_a/bsu_AS"/>
</dbReference>
<dbReference type="RefSeq" id="WP_209490666.1">
    <property type="nucleotide sequence ID" value="NZ_JAGGLC010000001.1"/>
</dbReference>
<keyword evidence="8 11" id="KW-0406">Ion transport</keyword>
<dbReference type="GO" id="GO:0046961">
    <property type="term" value="F:proton-transporting ATPase activity, rotational mechanism"/>
    <property type="evidence" value="ECO:0007669"/>
    <property type="project" value="InterPro"/>
</dbReference>
<protein>
    <recommendedName>
        <fullName evidence="11">A-type ATP synthase subunit A</fullName>
        <ecNumber evidence="11">7.1.2.2</ecNumber>
    </recommendedName>
</protein>
<evidence type="ECO:0000256" key="6">
    <source>
        <dbReference type="ARBA" id="ARBA00022840"/>
    </source>
</evidence>
<evidence type="ECO:0000256" key="2">
    <source>
        <dbReference type="ARBA" id="ARBA00022448"/>
    </source>
</evidence>
<sequence length="588" mass="64807">MSQATDVAAEERGQIESVSGPVVTAVDLDARMNDVVYVGDEGLMGEVIEIEGNVTTVQVYEETSGVGPGEPVVNTGEPLTVDLGPGMLDSIYDGVQRPLDVLEEKMGSAFLDRGVDAPGIDMDKEWLFEPEVEAGDAVEPGDIVGNVPETQTIDHKVMVPPDYEGGVVESVETGEFTVQDPVVSLENGEEIQMHQEWPVREARPVQEKQTPTEPLISGQRILDGLFPLAKGGTAAIPGPFGSGKTVTQQSLAKFADADIVVYIGCGERGNEMTEVIEDFPDLPDPQTGNPLMERTTLIANTSNMPVAARESCVYTGITIGEFYRDMGYDVALMADSTSRWAEAMREISSRLEEMPGEEGYPAYLAARLSQFYERAGYFENVNGSEGSISVIGAVSPPGGDFSEPVTQNTLRIVKTFWALDADLAERRHFPAINWDDSYSLYRDQLDEWFEENVSADWPERRQWAVDILDEEGELQEIVQLVGEDALPDDQRLTLEVARYIREGWLQQNAFIEVDQYCPPEKTFKMLGAIKKFDDEAFEALEAGVPIDEITSIDAAPKLNRIATTPDDEVDEHVAELKAEIETQLRELY</sequence>
<comment type="subcellular location">
    <subcellularLocation>
        <location evidence="11">Cell membrane</location>
        <topology evidence="11">Peripheral membrane protein</topology>
    </subcellularLocation>
</comment>
<feature type="domain" description="ATPase F1/V1/A1 complex alpha/beta subunit nucleotide-binding" evidence="12">
    <location>
        <begin position="218"/>
        <end position="439"/>
    </location>
</feature>
<dbReference type="PROSITE" id="PS00152">
    <property type="entry name" value="ATPASE_ALPHA_BETA"/>
    <property type="match status" value="1"/>
</dbReference>
<dbReference type="AlphaFoldDB" id="A0A8T4GTF9"/>
<evidence type="ECO:0000259" key="14">
    <source>
        <dbReference type="Pfam" id="PF16886"/>
    </source>
</evidence>
<feature type="domain" description="ATPsynthase alpha/beta subunit barrel-sandwich" evidence="14">
    <location>
        <begin position="118"/>
        <end position="200"/>
    </location>
</feature>
<dbReference type="InterPro" id="IPR024034">
    <property type="entry name" value="ATPase_F1/V1_b/a_C"/>
</dbReference>
<dbReference type="InterPro" id="IPR000194">
    <property type="entry name" value="ATPase_F1/V1/A1_a/bsu_nucl-bd"/>
</dbReference>
<accession>A0A8T4GTF9</accession>
<proteinExistence type="inferred from homology"/>
<comment type="subunit">
    <text evidence="11">Has multiple subunits with at least A(3), B(3), C, D, E, F, H, I and proteolipid K(x).</text>
</comment>
<dbReference type="FunFam" id="2.40.50.100:FF:000008">
    <property type="entry name" value="V-type proton ATPase catalytic subunit A"/>
    <property type="match status" value="1"/>
</dbReference>
<dbReference type="GO" id="GO:0046933">
    <property type="term" value="F:proton-transporting ATP synthase activity, rotational mechanism"/>
    <property type="evidence" value="ECO:0007669"/>
    <property type="project" value="UniProtKB-UniRule"/>
</dbReference>
<dbReference type="InterPro" id="IPR036121">
    <property type="entry name" value="ATPase_F1/V1/A1_a/bsu_N_sf"/>
</dbReference>
<dbReference type="HAMAP" id="MF_00309">
    <property type="entry name" value="ATP_synth_A_arch"/>
    <property type="match status" value="1"/>
</dbReference>
<dbReference type="GO" id="GO:0033178">
    <property type="term" value="C:proton-transporting two-sector ATPase complex, catalytic domain"/>
    <property type="evidence" value="ECO:0007669"/>
    <property type="project" value="InterPro"/>
</dbReference>
<dbReference type="SUPFAM" id="SSF52540">
    <property type="entry name" value="P-loop containing nucleoside triphosphate hydrolases"/>
    <property type="match status" value="1"/>
</dbReference>
<dbReference type="CDD" id="cd18111">
    <property type="entry name" value="ATP-synt_V_A-type_alpha_C"/>
    <property type="match status" value="1"/>
</dbReference>
<keyword evidence="7 11" id="KW-1278">Translocase</keyword>
<dbReference type="InterPro" id="IPR055190">
    <property type="entry name" value="ATP-synt_VA_C"/>
</dbReference>
<dbReference type="CDD" id="cd01134">
    <property type="entry name" value="V_A-ATPase_A"/>
    <property type="match status" value="1"/>
</dbReference>
<evidence type="ECO:0000313" key="17">
    <source>
        <dbReference type="Proteomes" id="UP000823736"/>
    </source>
</evidence>
<keyword evidence="3 11" id="KW-1003">Cell membrane</keyword>
<dbReference type="InterPro" id="IPR005726">
    <property type="entry name" value="ATP_synth_asu_arc"/>
</dbReference>
<dbReference type="InterPro" id="IPR027417">
    <property type="entry name" value="P-loop_NTPase"/>
</dbReference>
<gene>
    <name evidence="11" type="primary">atpA</name>
    <name evidence="16" type="ORF">J2753_000854</name>
</gene>
<evidence type="ECO:0000256" key="1">
    <source>
        <dbReference type="ARBA" id="ARBA00008936"/>
    </source>
</evidence>
<evidence type="ECO:0000256" key="7">
    <source>
        <dbReference type="ARBA" id="ARBA00022967"/>
    </source>
</evidence>
<reference evidence="16" key="1">
    <citation type="submission" date="2021-03" db="EMBL/GenBank/DDBJ databases">
        <title>Genomic Encyclopedia of Type Strains, Phase IV (KMG-IV): sequencing the most valuable type-strain genomes for metagenomic binning, comparative biology and taxonomic classification.</title>
        <authorList>
            <person name="Goeker M."/>
        </authorList>
    </citation>
    <scope>NUCLEOTIDE SEQUENCE</scope>
    <source>
        <strain evidence="16">DSM 26232</strain>
    </source>
</reference>
<dbReference type="Gene3D" id="2.40.30.20">
    <property type="match status" value="1"/>
</dbReference>
<feature type="domain" description="ATP synthase A/B type C-terminal" evidence="15">
    <location>
        <begin position="446"/>
        <end position="549"/>
    </location>
</feature>
<evidence type="ECO:0000256" key="4">
    <source>
        <dbReference type="ARBA" id="ARBA00022741"/>
    </source>
</evidence>
<keyword evidence="2 11" id="KW-0813">Transport</keyword>
<keyword evidence="5 11" id="KW-0375">Hydrogen ion transport</keyword>
<evidence type="ECO:0000313" key="16">
    <source>
        <dbReference type="EMBL" id="MBP1986381.1"/>
    </source>
</evidence>
<dbReference type="EC" id="7.1.2.2" evidence="11"/>
<evidence type="ECO:0000256" key="5">
    <source>
        <dbReference type="ARBA" id="ARBA00022781"/>
    </source>
</evidence>
<dbReference type="PANTHER" id="PTHR43607">
    <property type="entry name" value="V-TYPE PROTON ATPASE CATALYTIC SUBUNIT A"/>
    <property type="match status" value="1"/>
</dbReference>
<feature type="binding site" evidence="11">
    <location>
        <begin position="238"/>
        <end position="245"/>
    </location>
    <ligand>
        <name>ATP</name>
        <dbReference type="ChEBI" id="CHEBI:30616"/>
    </ligand>
</feature>
<dbReference type="Pfam" id="PF00006">
    <property type="entry name" value="ATP-synt_ab"/>
    <property type="match status" value="1"/>
</dbReference>
<dbReference type="InterPro" id="IPR023366">
    <property type="entry name" value="ATP_synth_asu-like_sf"/>
</dbReference>
<keyword evidence="10 11" id="KW-0066">ATP synthesis</keyword>
<comment type="function">
    <text evidence="11">Component of the A-type ATP synthase that produces ATP from ADP in the presence of a proton gradient across the membrane. The A chain is the catalytic subunit.</text>
</comment>
<keyword evidence="17" id="KW-1185">Reference proteome</keyword>
<dbReference type="NCBIfam" id="TIGR01043">
    <property type="entry name" value="ATP_syn_A_arch"/>
    <property type="match status" value="1"/>
</dbReference>
<evidence type="ECO:0000256" key="3">
    <source>
        <dbReference type="ARBA" id="ARBA00022475"/>
    </source>
</evidence>
<keyword evidence="4 11" id="KW-0547">Nucleotide-binding</keyword>